<dbReference type="AlphaFoldDB" id="A0A9W4P161"/>
<feature type="region of interest" description="Disordered" evidence="1">
    <location>
        <begin position="126"/>
        <end position="147"/>
    </location>
</feature>
<reference evidence="2" key="1">
    <citation type="submission" date="2021-07" db="EMBL/GenBank/DDBJ databases">
        <authorList>
            <person name="Branca A.L. A."/>
        </authorList>
    </citation>
    <scope>NUCLEOTIDE SEQUENCE</scope>
</reference>
<evidence type="ECO:0000313" key="3">
    <source>
        <dbReference type="Proteomes" id="UP001154252"/>
    </source>
</evidence>
<evidence type="ECO:0000256" key="1">
    <source>
        <dbReference type="SAM" id="MobiDB-lite"/>
    </source>
</evidence>
<protein>
    <submittedName>
        <fullName evidence="2">Uncharacterized protein</fullName>
    </submittedName>
</protein>
<dbReference type="OrthoDB" id="76567at2759"/>
<comment type="caution">
    <text evidence="2">The sequence shown here is derived from an EMBL/GenBank/DDBJ whole genome shotgun (WGS) entry which is preliminary data.</text>
</comment>
<keyword evidence="3" id="KW-1185">Reference proteome</keyword>
<sequence>MLTTMSRHSDMSDDSDSPDVKCFQELPDDTYEAIGSEASAIRKIIREQQDLPIKVMKYLRFTNVPSTIAEKFSSSSTRHMFSYDTRSMIIKLVTGAHDAASRGLFGEVQNVVRDMTLHRSIHPVGSKRVRGVSSSKEADESWVPTQPVPGRDAKWPTVVVEVGVSESYRKLKADAEWWLTNSRGDVKLVNIVSINRKTPNIKFETVCLDISSLRHQRPRYVPTIRQSITTSRRGAQITTSPAVALTIEFEELFCCQPVPPEHNIEISPDQLGDISSDIWTEQGL</sequence>
<dbReference type="EMBL" id="CAJVRC010000846">
    <property type="protein sequence ID" value="CAG8893438.1"/>
    <property type="molecule type" value="Genomic_DNA"/>
</dbReference>
<gene>
    <name evidence="2" type="ORF">PEGY_LOCUS3548</name>
</gene>
<evidence type="ECO:0000313" key="2">
    <source>
        <dbReference type="EMBL" id="CAG8893438.1"/>
    </source>
</evidence>
<organism evidence="2 3">
    <name type="scientific">Penicillium egyptiacum</name>
    <dbReference type="NCBI Taxonomy" id="1303716"/>
    <lineage>
        <taxon>Eukaryota</taxon>
        <taxon>Fungi</taxon>
        <taxon>Dikarya</taxon>
        <taxon>Ascomycota</taxon>
        <taxon>Pezizomycotina</taxon>
        <taxon>Eurotiomycetes</taxon>
        <taxon>Eurotiomycetidae</taxon>
        <taxon>Eurotiales</taxon>
        <taxon>Aspergillaceae</taxon>
        <taxon>Penicillium</taxon>
    </lineage>
</organism>
<accession>A0A9W4P161</accession>
<dbReference type="Proteomes" id="UP001154252">
    <property type="component" value="Unassembled WGS sequence"/>
</dbReference>
<proteinExistence type="predicted"/>
<name>A0A9W4P161_9EURO</name>